<dbReference type="AlphaFoldDB" id="X1SZX5"/>
<evidence type="ECO:0000256" key="1">
    <source>
        <dbReference type="SAM" id="Coils"/>
    </source>
</evidence>
<keyword evidence="1" id="KW-0175">Coiled coil</keyword>
<dbReference type="EMBL" id="BARW01010823">
    <property type="protein sequence ID" value="GAI80905.1"/>
    <property type="molecule type" value="Genomic_DNA"/>
</dbReference>
<evidence type="ECO:0000313" key="2">
    <source>
        <dbReference type="EMBL" id="GAI80905.1"/>
    </source>
</evidence>
<comment type="caution">
    <text evidence="2">The sequence shown here is derived from an EMBL/GenBank/DDBJ whole genome shotgun (WGS) entry which is preliminary data.</text>
</comment>
<protein>
    <recommendedName>
        <fullName evidence="3">DivIVA domain-containing protein</fullName>
    </recommendedName>
</protein>
<dbReference type="Pfam" id="PF05103">
    <property type="entry name" value="DivIVA"/>
    <property type="match status" value="1"/>
</dbReference>
<feature type="coiled-coil region" evidence="1">
    <location>
        <begin position="51"/>
        <end position="101"/>
    </location>
</feature>
<evidence type="ECO:0008006" key="3">
    <source>
        <dbReference type="Google" id="ProtNLM"/>
    </source>
</evidence>
<gene>
    <name evidence="2" type="ORF">S12H4_21128</name>
</gene>
<name>X1SZX5_9ZZZZ</name>
<feature type="non-terminal residue" evidence="2">
    <location>
        <position position="104"/>
    </location>
</feature>
<dbReference type="InterPro" id="IPR007793">
    <property type="entry name" value="DivIVA_fam"/>
</dbReference>
<organism evidence="2">
    <name type="scientific">marine sediment metagenome</name>
    <dbReference type="NCBI Taxonomy" id="412755"/>
    <lineage>
        <taxon>unclassified sequences</taxon>
        <taxon>metagenomes</taxon>
        <taxon>ecological metagenomes</taxon>
    </lineage>
</organism>
<proteinExistence type="predicted"/>
<sequence length="104" mass="11793">MGKNGNNNDVIELWGHDFGRVRYGLDEEQVVAFVNEVISQRDMFLQRQEHLSSLTKLAERAVAEADNMAKQMSEEAAEQARAEATMIIAKAEEQAQQVIEEKRT</sequence>
<accession>X1SZX5</accession>
<reference evidence="2" key="1">
    <citation type="journal article" date="2014" name="Front. Microbiol.">
        <title>High frequency of phylogenetically diverse reductive dehalogenase-homologous genes in deep subseafloor sedimentary metagenomes.</title>
        <authorList>
            <person name="Kawai M."/>
            <person name="Futagami T."/>
            <person name="Toyoda A."/>
            <person name="Takaki Y."/>
            <person name="Nishi S."/>
            <person name="Hori S."/>
            <person name="Arai W."/>
            <person name="Tsubouchi T."/>
            <person name="Morono Y."/>
            <person name="Uchiyama I."/>
            <person name="Ito T."/>
            <person name="Fujiyama A."/>
            <person name="Inagaki F."/>
            <person name="Takami H."/>
        </authorList>
    </citation>
    <scope>NUCLEOTIDE SEQUENCE</scope>
    <source>
        <strain evidence="2">Expedition CK06-06</strain>
    </source>
</reference>